<dbReference type="InterPro" id="IPR000868">
    <property type="entry name" value="Isochorismatase-like_dom"/>
</dbReference>
<dbReference type="Pfam" id="PF00857">
    <property type="entry name" value="Isochorismatase"/>
    <property type="match status" value="1"/>
</dbReference>
<keyword evidence="3" id="KW-1185">Reference proteome</keyword>
<name>A0A842J755_9ACTN</name>
<evidence type="ECO:0000313" key="2">
    <source>
        <dbReference type="EMBL" id="MBC2887782.1"/>
    </source>
</evidence>
<accession>A0A842J755</accession>
<dbReference type="EMBL" id="JACMSE010000001">
    <property type="protein sequence ID" value="MBC2887782.1"/>
    <property type="molecule type" value="Genomic_DNA"/>
</dbReference>
<reference evidence="2 3" key="1">
    <citation type="submission" date="2020-08" db="EMBL/GenBank/DDBJ databases">
        <authorList>
            <person name="Liu C."/>
            <person name="Sun Q."/>
        </authorList>
    </citation>
    <scope>NUCLEOTIDE SEQUENCE [LARGE SCALE GENOMIC DNA]</scope>
    <source>
        <strain evidence="2 3">N22</strain>
    </source>
</reference>
<organism evidence="2 3">
    <name type="scientific">Gordonibacter massiliensis</name>
    <name type="common">ex Traore et al. 2017</name>
    <dbReference type="NCBI Taxonomy" id="1841863"/>
    <lineage>
        <taxon>Bacteria</taxon>
        <taxon>Bacillati</taxon>
        <taxon>Actinomycetota</taxon>
        <taxon>Coriobacteriia</taxon>
        <taxon>Eggerthellales</taxon>
        <taxon>Eggerthellaceae</taxon>
        <taxon>Gordonibacter</taxon>
    </lineage>
</organism>
<sequence length="214" mass="23062">MIDPRKAALIIIDMQNGFIDPASALCVEGAAATVPACSRALDRARSLGMPVFHVVREYAEDGSDVEAVRHDAWRDGGRPVSRACANPHSLDEPAPLAPQPGDRVIVKPRFSAFFNTNLDNVLRRLDVGTVVLTGTTTPNCIRTTCYDALSLDYNVAIIEDCTSSRTPAVQAANIEDMAHIGAQMITCDEFCKRGLENVRDVSAEVAAAVRGLRP</sequence>
<dbReference type="SUPFAM" id="SSF52499">
    <property type="entry name" value="Isochorismatase-like hydrolases"/>
    <property type="match status" value="1"/>
</dbReference>
<dbReference type="AlphaFoldDB" id="A0A842J755"/>
<keyword evidence="2" id="KW-0378">Hydrolase</keyword>
<dbReference type="CDD" id="cd00431">
    <property type="entry name" value="cysteine_hydrolases"/>
    <property type="match status" value="1"/>
</dbReference>
<feature type="domain" description="Isochorismatase-like" evidence="1">
    <location>
        <begin position="7"/>
        <end position="188"/>
    </location>
</feature>
<proteinExistence type="predicted"/>
<dbReference type="GO" id="GO:0016787">
    <property type="term" value="F:hydrolase activity"/>
    <property type="evidence" value="ECO:0007669"/>
    <property type="project" value="UniProtKB-KW"/>
</dbReference>
<dbReference type="Proteomes" id="UP000587396">
    <property type="component" value="Unassembled WGS sequence"/>
</dbReference>
<dbReference type="Gene3D" id="3.40.50.850">
    <property type="entry name" value="Isochorismatase-like"/>
    <property type="match status" value="1"/>
</dbReference>
<protein>
    <submittedName>
        <fullName evidence="2">Cysteine hydrolase</fullName>
    </submittedName>
</protein>
<dbReference type="RefSeq" id="WP_185903861.1">
    <property type="nucleotide sequence ID" value="NZ_JACMSE010000001.1"/>
</dbReference>
<gene>
    <name evidence="2" type="ORF">H7313_00135</name>
</gene>
<comment type="caution">
    <text evidence="2">The sequence shown here is derived from an EMBL/GenBank/DDBJ whole genome shotgun (WGS) entry which is preliminary data.</text>
</comment>
<dbReference type="InterPro" id="IPR036380">
    <property type="entry name" value="Isochorismatase-like_sf"/>
</dbReference>
<evidence type="ECO:0000313" key="3">
    <source>
        <dbReference type="Proteomes" id="UP000587396"/>
    </source>
</evidence>
<dbReference type="PANTHER" id="PTHR47044">
    <property type="entry name" value="OS02G0276400 PROTEIN"/>
    <property type="match status" value="1"/>
</dbReference>
<evidence type="ECO:0000259" key="1">
    <source>
        <dbReference type="Pfam" id="PF00857"/>
    </source>
</evidence>